<evidence type="ECO:0000313" key="6">
    <source>
        <dbReference type="EMBL" id="AGO87868.1"/>
    </source>
</evidence>
<dbReference type="InterPro" id="IPR006626">
    <property type="entry name" value="PbH1"/>
</dbReference>
<accession>S4WB15</accession>
<dbReference type="SUPFAM" id="SSF51126">
    <property type="entry name" value="Pectin lyase-like"/>
    <property type="match status" value="2"/>
</dbReference>
<dbReference type="EMBL" id="KF170416">
    <property type="protein sequence ID" value="AGO87868.1"/>
    <property type="molecule type" value="Genomic_DNA"/>
</dbReference>
<dbReference type="Gene3D" id="2.60.40.10">
    <property type="entry name" value="Immunoglobulins"/>
    <property type="match status" value="3"/>
</dbReference>
<evidence type="ECO:0000259" key="5">
    <source>
        <dbReference type="SMART" id="SM00560"/>
    </source>
</evidence>
<sequence>MLRCGKILTIILAISFGFAQEDARIMVEDTLAPQVTYFSTSPDTVDVTDSSATITMSLGAMDDISGLNYFQMRFTGPSGSQEKWVYFGFNGTVSDTVTTSVTIEEFSESGLWELQYGYGYDIVNNQVWYDENGLDSLGIQAHFFVISNQDTTNPQVTYFNASPDTIDVTDSSATITMSLGAMDDISGLNYFQMRFTGPSGSQEKWVYFGFNGTMSDTVTTSVTIEEFSESGLWELQYGYGYDIVNNQVWYDENGLDSLGIQAHFFVISNQDTTNPQVTYFNASPDTIDVTDSSATITMSLGAMDDISGLNYFQMRFTGPSGSQGKWVYFGFNGTMSDTVTTSVTIEEFSESGLWELQYGYGYDIVNNQVWFYDTDLDTLGIDAQFFVINRNDDYSGPTWHVSTSGSDNTGDGSYDFPFASIQTAIDSSSDGDSILVAEGTYNVNDLTVSDKSLTLKGVYGRDFTILDGEDAHRILTVNNASTYTFNMSGFTVTDGDALSNSGYVMSVEGGMATFSDMILEDSGQNTGNTLFRGNDPDSTTFKNCIVRNNSAENAAGVGYATLKYCLVYGNSGWNNTNPVEECIVINCTIVNNGGGAGNSWTTGGATNSQIVNSIIRENGGAGQIYYYSGSTLTGVTYSNIEDGYTGTGNIDADPLFTDPDSGDFSLQAESPAIDAGDPNSDYDPDGTIADMGAYYYHQSAQPSNDNYSLSFDGVDDYVDIPNLVDGSTSLTIEAWFKYENTDTWRWIYGGGSDWVDVGASVASGGNTIRYHFKTTDGSFSNGDGSIQLSPYRWYHFAMTYDGSAVKGYIDGQLDFETSFSGSVETNQNQMIGAGYTNAGEFFKGNLDDVRIWGYDRSQSEIQDNMFDVDPASEIYLEGCWTFNEGTGDTTYGQSSNPHEAVIYGASWSTDVPDSSVSISPEPNLRVNWMESIYHVQPGDEIGDSIYVEIINVGEADASNFDVGFYISEDSIITTSDHLLTDGRVNVTFLASGDTTVIDLPTDVSVPNDLPDGIYYFSPIVDEFNVVQEYDESDNFWLHHMRIGDPDFSLSFDGVDDYVVIADDPSLNPSDAITVSAWIKPYSWDGNRRVLQKGAGDEFILEGEDSDHFEFVVNGQGYSVETVLPPLNVWTHVAGVYNGDYAFLYIDGQLQASTFIGQTLTTTTDPLYIGTKNETSPDTDHFNGLIDDVRLWGRALDESEILPNMYFEPNWDDDLRPIAFWPFHEGGGDSVYSWTENMHHGSINGASWSADVPDKPTGSINIEFTSVRPDSGYLWVGLWFPGSDIYNRGPDVGRDSIYVNFASQSMQTMLFNGLPDAEGYIVRSRFDAIDSPTNGPDDCDNGYDLEGITDPINIYLGGTVYSDLALDECSGPYEAGSSYFGTDFSRIRVWEGNPVNPDANQNAFAITGDQITVEAWVYLMNLPVGDGYDIVLRPFGGGEARGSYGLHLQYDEQGNPVWAFSISDTVSNIGYVSSSMVSQGSWTHVAGTYDGTSMKLYLDGNLQAEVQYTGTIGYGDTGFYIGGYLGGQDDFFHGIIRDVSIWDVSRPGASILIDLTTPPTGSEPNLQGYWPLNEFTEFNGNYPISEDHSPNENHLFVQGNVSMVDAAIGDPNILIEPWGNNYYQGNGVENEPFRFGPVVDGWPLTWSLSSAPSGMTIDANGHIDWTPSSNQDGTYIVYVHGSNSISSAQSELRIFVDEFPVDSREHNNNNVSYSVMNNGVLGADRGIGTGFQFNGEFGLYEGSLIIGQTDYQISGALYEREFATRSMMSERTSPFNGFDQAFQSDFDDSRVQNPIGVHVFQNSYSKSNAPDNDYVIMDYELMNTSGQDLTGIYIGLAMDWDVGDYLNNSGGFDPDRNLSYVYETSTGPNRVQRSEDEGMLKKRNSTDRNARTSPTYFGVSALTDSVSGHYIQIGQFDSTYFYLMTHIESQDSVGDARAYLSVGPFDIPAYDTISTMFAVLGGENLADLQANADAAKMAVMSSGPVISVYPDSLNFTVFPPENEQSQTLTIENTGNAPLEVQISTGTLPVTDIDGNVYQTIQIGDQVWMAENLKVTKFRDGTDIPTGYNNTDWSNLSTGAYAVYNDDETNADTYGYLYNWYAVDDSRIIAPEGWHVSTNDEWTELTNYLGFNAGSILAGNADLWTDGNLKNNAEFGSSDFMALPGGYRSGYIDNYNSLGMNGKFWTSTEDYNANNGFSWYLNYSQSSVIYSASGKSYGQSVRCVQDQTAVTAVVVSSQREIAKDKSGVSTTNTQFPIPNTRTSRTDWLTLSADTLTIQPGTSADVTVTVNAAGLDPGDYSDNIMITSNDSTNSSVNIPVNMSVLYSGPSTWHISTDGDDAAGDGSAELPFASIQHGIDMANDGDSILVDSGDFNENIFMGKDLVLKSLYGPQITSIIHSSVDYALVTFYGGGNSNLSGFSLKNGNRTGQGGSAIDIYSSVTDVFIDNCILENNVAQSADAWGGTILVHGDSVSSNIKISNSILRNNTNSNGCSAIRIGDNLDPVKIVNTLIADNDGPAVHLNNGKINMVNCTIVGQSDNPDVFILNSNSYGLLINSIYANAAQGPEVTNNSLLDVVYSNIEGGWTGAGNIDFNPLFSDTANGDYRLSDSSSCIGAGIDSIEIAGIWYVAPDYDLDNNSRPNPENSNPDIGAYENPLGITSNNAPSVSLNMTLEEQHGFVLFNIDMSDPDGDELNAVLYFSTDSSNWIEASAQPIGASKSEPSNDQTKSLAMGGIDLPQNSRSSSRSWMSWDSQYDLGDVMVNDVWLKAEVNDGFIAVNGFLGPFAVDNHIGTVVFYNPPTEEISGEVEVNYLISDSTNDEYNMTVSYSADGGSSWMEPTLINPISDPLTPSDYSGNFTWNTTTDLANYDGQILLALSLSDGWEYGNADTIDFTVDNQDLINLVSYSPDTSALLNWYDSFLLFFPGELDQSTVDSGITLSGSISGPISVSTNIMTIGSQVRVSLIPDDNFYAGETVTLIISTQLKDTLGNPYDGNMNGDQDDDLDITILEYDTPYLADYDNSALVDFSDLLAFQQAWWEPTNYGERETGPAEGTAPNLRIVPDGKIDFEDLMVFVQMWNWSAGFIPNDGWMTNARTTENSGISVETTFPKKQVGVEVESLYLNINVDSLARVGAGELLIAYDPLALEFKNAVAAQHANWIVLASASETEGILRINLADFSTDLTLGSALASIEFRTLQDVETSINWQADIRDRSGMIWEKASGQTDFSTVPPLPIVFALHQNFPNPFNPTTTVRYDLPEDSRVRLTVYDIQGREVTIISNDIQPAGFRSIIWNGRDSHGRSVAAGMYFLRLDTPSYHDTRKMILLK</sequence>
<dbReference type="SMART" id="SM00710">
    <property type="entry name" value="PbH1"/>
    <property type="match status" value="9"/>
</dbReference>
<dbReference type="Gene3D" id="2.60.40.680">
    <property type="match status" value="1"/>
</dbReference>
<dbReference type="InterPro" id="IPR012334">
    <property type="entry name" value="Pectin_lyas_fold"/>
</dbReference>
<dbReference type="GO" id="GO:0005509">
    <property type="term" value="F:calcium ion binding"/>
    <property type="evidence" value="ECO:0007669"/>
    <property type="project" value="InterPro"/>
</dbReference>
<dbReference type="Pfam" id="PF13385">
    <property type="entry name" value="Laminin_G_3"/>
    <property type="match status" value="3"/>
</dbReference>
<dbReference type="Pfam" id="PF07705">
    <property type="entry name" value="CARDB"/>
    <property type="match status" value="1"/>
</dbReference>
<feature type="compositionally biased region" description="Polar residues" evidence="3">
    <location>
        <begin position="2717"/>
        <end position="2726"/>
    </location>
</feature>
<name>S4WB15_9BACT</name>
<feature type="region of interest" description="Disordered" evidence="3">
    <location>
        <begin position="1866"/>
        <end position="1888"/>
    </location>
</feature>
<keyword evidence="2" id="KW-1015">Disulfide bond</keyword>
<dbReference type="InterPro" id="IPR015919">
    <property type="entry name" value="Cadherin-like_sf"/>
</dbReference>
<dbReference type="PANTHER" id="PTHR42535">
    <property type="entry name" value="OOKINETE PROTEIN, PUTATIVE-RELATED"/>
    <property type="match status" value="1"/>
</dbReference>
<keyword evidence="1 4" id="KW-0732">Signal</keyword>
<evidence type="ECO:0000256" key="2">
    <source>
        <dbReference type="ARBA" id="ARBA00023157"/>
    </source>
</evidence>
<dbReference type="InterPro" id="IPR011050">
    <property type="entry name" value="Pectin_lyase_fold/virulence"/>
</dbReference>
<dbReference type="InterPro" id="IPR026444">
    <property type="entry name" value="Secre_tail"/>
</dbReference>
<feature type="domain" description="LamG-like jellyroll fold" evidence="5">
    <location>
        <begin position="1070"/>
        <end position="1198"/>
    </location>
</feature>
<dbReference type="PANTHER" id="PTHR42535:SF2">
    <property type="entry name" value="CHROMOSOME UNDETERMINED SCAFFOLD_146, WHOLE GENOME SHOTGUN SEQUENCE"/>
    <property type="match status" value="1"/>
</dbReference>
<feature type="region of interest" description="Disordered" evidence="3">
    <location>
        <begin position="2635"/>
        <end position="2654"/>
    </location>
</feature>
<dbReference type="Gene3D" id="2.160.20.10">
    <property type="entry name" value="Single-stranded right-handed beta-helix, Pectin lyase-like"/>
    <property type="match status" value="2"/>
</dbReference>
<dbReference type="Gene3D" id="2.60.40.4070">
    <property type="match status" value="1"/>
</dbReference>
<dbReference type="CDD" id="cd08547">
    <property type="entry name" value="Type_II_cohesin"/>
    <property type="match status" value="1"/>
</dbReference>
<evidence type="ECO:0000256" key="1">
    <source>
        <dbReference type="ARBA" id="ARBA00022729"/>
    </source>
</evidence>
<dbReference type="InterPro" id="IPR025965">
    <property type="entry name" value="FlgD/Vpr_Ig-like"/>
</dbReference>
<dbReference type="InterPro" id="IPR013320">
    <property type="entry name" value="ConA-like_dom_sf"/>
</dbReference>
<dbReference type="InterPro" id="IPR013783">
    <property type="entry name" value="Ig-like_fold"/>
</dbReference>
<feature type="signal peptide" evidence="4">
    <location>
        <begin position="1"/>
        <end position="19"/>
    </location>
</feature>
<feature type="domain" description="LamG-like jellyroll fold" evidence="5">
    <location>
        <begin position="728"/>
        <end position="859"/>
    </location>
</feature>
<dbReference type="InterPro" id="IPR011635">
    <property type="entry name" value="CARDB"/>
</dbReference>
<dbReference type="NCBIfam" id="TIGR04183">
    <property type="entry name" value="Por_Secre_tail"/>
    <property type="match status" value="1"/>
</dbReference>
<dbReference type="InterPro" id="IPR011871">
    <property type="entry name" value="Fib_succ_major"/>
</dbReference>
<dbReference type="InterPro" id="IPR006558">
    <property type="entry name" value="LamG-like"/>
</dbReference>
<dbReference type="GO" id="GO:0016020">
    <property type="term" value="C:membrane"/>
    <property type="evidence" value="ECO:0007669"/>
    <property type="project" value="InterPro"/>
</dbReference>
<feature type="region of interest" description="Disordered" evidence="3">
    <location>
        <begin position="2711"/>
        <end position="2743"/>
    </location>
</feature>
<feature type="chain" id="PRO_5004533707" description="LamG-like jellyroll fold domain-containing protein" evidence="4">
    <location>
        <begin position="20"/>
        <end position="3323"/>
    </location>
</feature>
<evidence type="ECO:0000256" key="3">
    <source>
        <dbReference type="SAM" id="MobiDB-lite"/>
    </source>
</evidence>
<feature type="compositionally biased region" description="Low complexity" evidence="3">
    <location>
        <begin position="2635"/>
        <end position="2645"/>
    </location>
</feature>
<feature type="domain" description="LamG-like jellyroll fold" evidence="5">
    <location>
        <begin position="1408"/>
        <end position="1548"/>
    </location>
</feature>
<dbReference type="SUPFAM" id="SSF49899">
    <property type="entry name" value="Concanavalin A-like lectins/glucanases"/>
    <property type="match status" value="3"/>
</dbReference>
<proteinExistence type="predicted"/>
<dbReference type="NCBIfam" id="TIGR02145">
    <property type="entry name" value="Fib_succ_major"/>
    <property type="match status" value="1"/>
</dbReference>
<feature type="compositionally biased region" description="Basic and acidic residues" evidence="3">
    <location>
        <begin position="1871"/>
        <end position="1888"/>
    </location>
</feature>
<organism evidence="6">
    <name type="scientific">uncultured bacterium FGYC_13M19</name>
    <dbReference type="NCBI Taxonomy" id="1343844"/>
    <lineage>
        <taxon>Bacteria</taxon>
        <taxon>environmental samples</taxon>
    </lineage>
</organism>
<dbReference type="SMART" id="SM00560">
    <property type="entry name" value="LamGL"/>
    <property type="match status" value="3"/>
</dbReference>
<dbReference type="Pfam" id="PF13860">
    <property type="entry name" value="FlgD_ig"/>
    <property type="match status" value="1"/>
</dbReference>
<dbReference type="SUPFAM" id="SSF49313">
    <property type="entry name" value="Cadherin-like"/>
    <property type="match status" value="1"/>
</dbReference>
<dbReference type="Gene3D" id="2.60.120.200">
    <property type="match status" value="3"/>
</dbReference>
<dbReference type="Pfam" id="PF09603">
    <property type="entry name" value="Fib_succ_major"/>
    <property type="match status" value="1"/>
</dbReference>
<reference evidence="6" key="1">
    <citation type="journal article" date="2014" name="ISME J.">
        <title>Genomic properties of Marine Group A bacteria indicate a role in the marine sulfur cycle.</title>
        <authorList>
            <person name="Wright J.J."/>
            <person name="Mewis K."/>
            <person name="Hanson N.W."/>
            <person name="Konwar K.M."/>
            <person name="Maas K.R."/>
            <person name="Hallam S.J."/>
        </authorList>
    </citation>
    <scope>NUCLEOTIDE SEQUENCE</scope>
</reference>
<evidence type="ECO:0000256" key="4">
    <source>
        <dbReference type="SAM" id="SignalP"/>
    </source>
</evidence>
<protein>
    <recommendedName>
        <fullName evidence="5">LamG-like jellyroll fold domain-containing protein</fullName>
    </recommendedName>
</protein>